<accession>G5JMU0</accession>
<dbReference type="EMBL" id="AEUV02000002">
    <property type="protein sequence ID" value="EHI73563.1"/>
    <property type="molecule type" value="Genomic_DNA"/>
</dbReference>
<evidence type="ECO:0000313" key="2">
    <source>
        <dbReference type="Proteomes" id="UP000004322"/>
    </source>
</evidence>
<dbReference type="InterPro" id="IPR029058">
    <property type="entry name" value="AB_hydrolase_fold"/>
</dbReference>
<dbReference type="SUPFAM" id="SSF53474">
    <property type="entry name" value="alpha/beta-Hydrolases"/>
    <property type="match status" value="1"/>
</dbReference>
<keyword evidence="2" id="KW-1185">Reference proteome</keyword>
<sequence length="131" mass="14077">MTKNKAVNSSQDTAYAASITYDVETTAVKNDLDLSTKAGQEEIKREITTGKNIKVPSNLEYVDSFRDASTGTSGTAFKDKNTGEIIVAYTGTNPKGDIVTDVKTDVVDVAIGTGGHYDSSYQFYDKMAVSN</sequence>
<dbReference type="RefSeq" id="WP_004225721.1">
    <property type="nucleotide sequence ID" value="NZ_AEUV02000002.1"/>
</dbReference>
<dbReference type="Proteomes" id="UP000004322">
    <property type="component" value="Unassembled WGS sequence"/>
</dbReference>
<protein>
    <submittedName>
        <fullName evidence="1">Uncharacterized protein</fullName>
    </submittedName>
</protein>
<evidence type="ECO:0000313" key="1">
    <source>
        <dbReference type="EMBL" id="EHI73563.1"/>
    </source>
</evidence>
<dbReference type="STRING" id="873449.STRCR_0055"/>
<gene>
    <name evidence="1" type="ORF">STRCR_0055</name>
</gene>
<name>G5JMU0_STRCG</name>
<dbReference type="Gene3D" id="3.40.50.1820">
    <property type="entry name" value="alpha/beta hydrolase"/>
    <property type="match status" value="1"/>
</dbReference>
<reference evidence="1" key="1">
    <citation type="submission" date="2011-07" db="EMBL/GenBank/DDBJ databases">
        <authorList>
            <person name="Stanhope M.J."/>
            <person name="Durkin A.S."/>
            <person name="Hostetler J."/>
            <person name="Kim M."/>
            <person name="Radune D."/>
            <person name="Singh I."/>
            <person name="Town C.D."/>
        </authorList>
    </citation>
    <scope>NUCLEOTIDE SEQUENCE [LARGE SCALE GENOMIC DNA]</scope>
    <source>
        <strain evidence="1">HS-6</strain>
    </source>
</reference>
<comment type="caution">
    <text evidence="1">The sequence shown here is derived from an EMBL/GenBank/DDBJ whole genome shotgun (WGS) entry which is preliminary data.</text>
</comment>
<proteinExistence type="predicted"/>
<dbReference type="OrthoDB" id="2413412at2"/>
<organism evidence="1 2">
    <name type="scientific">Streptococcus criceti HS-6</name>
    <dbReference type="NCBI Taxonomy" id="873449"/>
    <lineage>
        <taxon>Bacteria</taxon>
        <taxon>Bacillati</taxon>
        <taxon>Bacillota</taxon>
        <taxon>Bacilli</taxon>
        <taxon>Lactobacillales</taxon>
        <taxon>Streptococcaceae</taxon>
        <taxon>Streptococcus</taxon>
    </lineage>
</organism>
<dbReference type="AlphaFoldDB" id="G5JMU0"/>